<dbReference type="InterPro" id="IPR022941">
    <property type="entry name" value="SRP54"/>
</dbReference>
<dbReference type="Pfam" id="PF02978">
    <property type="entry name" value="SRP_SPB"/>
    <property type="match status" value="1"/>
</dbReference>
<dbReference type="PANTHER" id="PTHR11564">
    <property type="entry name" value="SIGNAL RECOGNITION PARTICLE 54K PROTEIN SRP54"/>
    <property type="match status" value="1"/>
</dbReference>
<sequence>MSAQVKDKANDKSFNQMEAIINSMTAIERSKPEVIKGSRKRRIAAGSGTQIQDVNRLLKQFTQMQKMMKKMSGGGVKKMMRNMKGMMPPGGPGGMGGMFPPR</sequence>
<organism evidence="3 4">
    <name type="scientific">Paraglaciecola aquimarina</name>
    <dbReference type="NCBI Taxonomy" id="1235557"/>
    <lineage>
        <taxon>Bacteria</taxon>
        <taxon>Pseudomonadati</taxon>
        <taxon>Pseudomonadota</taxon>
        <taxon>Gammaproteobacteria</taxon>
        <taxon>Alteromonadales</taxon>
        <taxon>Alteromonadaceae</taxon>
        <taxon>Paraglaciecola</taxon>
    </lineage>
</organism>
<keyword evidence="4" id="KW-1185">Reference proteome</keyword>
<dbReference type="InterPro" id="IPR004125">
    <property type="entry name" value="Signal_recog_particle_SRP54_M"/>
</dbReference>
<feature type="domain" description="Signal recognition particle SRP54 subunit M-domain" evidence="2">
    <location>
        <begin position="10"/>
        <end position="68"/>
    </location>
</feature>
<dbReference type="Proteomes" id="UP001247805">
    <property type="component" value="Unassembled WGS sequence"/>
</dbReference>
<accession>A0ABU3SZR7</accession>
<evidence type="ECO:0000256" key="1">
    <source>
        <dbReference type="SAM" id="MobiDB-lite"/>
    </source>
</evidence>
<reference evidence="3 4" key="1">
    <citation type="submission" date="2023-10" db="EMBL/GenBank/DDBJ databases">
        <title>Glaciecola aquimarina strain GGW-M5 nov., isolated from a coastal seawater.</title>
        <authorList>
            <person name="Bayburt H."/>
            <person name="Kim J.M."/>
            <person name="Choi B.J."/>
            <person name="Jeon C.O."/>
        </authorList>
    </citation>
    <scope>NUCLEOTIDE SEQUENCE [LARGE SCALE GENOMIC DNA]</scope>
    <source>
        <strain evidence="3 4">KCTC 32108</strain>
    </source>
</reference>
<name>A0ABU3SZR7_9ALTE</name>
<evidence type="ECO:0000259" key="2">
    <source>
        <dbReference type="Pfam" id="PF02978"/>
    </source>
</evidence>
<proteinExistence type="predicted"/>
<dbReference type="Gene3D" id="1.10.260.30">
    <property type="entry name" value="Signal recognition particle, SRP54 subunit, M-domain"/>
    <property type="match status" value="1"/>
</dbReference>
<protein>
    <recommendedName>
        <fullName evidence="2">Signal recognition particle SRP54 subunit M-domain domain-containing protein</fullName>
    </recommendedName>
</protein>
<dbReference type="InterPro" id="IPR036891">
    <property type="entry name" value="Signal_recog_part_SRP54_M_sf"/>
</dbReference>
<dbReference type="EMBL" id="JAWDIO010000002">
    <property type="protein sequence ID" value="MDU0355504.1"/>
    <property type="molecule type" value="Genomic_DNA"/>
</dbReference>
<evidence type="ECO:0000313" key="4">
    <source>
        <dbReference type="Proteomes" id="UP001247805"/>
    </source>
</evidence>
<evidence type="ECO:0000313" key="3">
    <source>
        <dbReference type="EMBL" id="MDU0355504.1"/>
    </source>
</evidence>
<feature type="compositionally biased region" description="Gly residues" evidence="1">
    <location>
        <begin position="92"/>
        <end position="102"/>
    </location>
</feature>
<dbReference type="SUPFAM" id="SSF47446">
    <property type="entry name" value="Signal peptide-binding domain"/>
    <property type="match status" value="1"/>
</dbReference>
<dbReference type="PANTHER" id="PTHR11564:SF5">
    <property type="entry name" value="SIGNAL RECOGNITION PARTICLE SUBUNIT SRP54"/>
    <property type="match status" value="1"/>
</dbReference>
<feature type="region of interest" description="Disordered" evidence="1">
    <location>
        <begin position="79"/>
        <end position="102"/>
    </location>
</feature>
<comment type="caution">
    <text evidence="3">The sequence shown here is derived from an EMBL/GenBank/DDBJ whole genome shotgun (WGS) entry which is preliminary data.</text>
</comment>
<gene>
    <name evidence="3" type="ORF">RS130_17810</name>
</gene>
<dbReference type="RefSeq" id="WP_316027040.1">
    <property type="nucleotide sequence ID" value="NZ_JAWDIO010000002.1"/>
</dbReference>